<reference evidence="11 12" key="1">
    <citation type="submission" date="2018-06" db="EMBL/GenBank/DDBJ databases">
        <authorList>
            <person name="Liu Z.-W."/>
        </authorList>
    </citation>
    <scope>NUCLEOTIDE SEQUENCE [LARGE SCALE GENOMIC DNA]</scope>
    <source>
        <strain evidence="11 12">2b14</strain>
    </source>
</reference>
<evidence type="ECO:0000256" key="3">
    <source>
        <dbReference type="ARBA" id="ARBA00022670"/>
    </source>
</evidence>
<comment type="similarity">
    <text evidence="2">Belongs to the peptidase M13 family.</text>
</comment>
<dbReference type="EMBL" id="QMDV01000002">
    <property type="protein sequence ID" value="RAU82740.1"/>
    <property type="molecule type" value="Genomic_DNA"/>
</dbReference>
<feature type="domain" description="Peptidase M13 N-terminal" evidence="10">
    <location>
        <begin position="50"/>
        <end position="430"/>
    </location>
</feature>
<keyword evidence="3" id="KW-0645">Protease</keyword>
<gene>
    <name evidence="11" type="ORF">DP923_05650</name>
</gene>
<evidence type="ECO:0000256" key="6">
    <source>
        <dbReference type="ARBA" id="ARBA00022833"/>
    </source>
</evidence>
<dbReference type="GO" id="GO:0046872">
    <property type="term" value="F:metal ion binding"/>
    <property type="evidence" value="ECO:0007669"/>
    <property type="project" value="UniProtKB-KW"/>
</dbReference>
<keyword evidence="6" id="KW-0862">Zinc</keyword>
<dbReference type="PROSITE" id="PS51885">
    <property type="entry name" value="NEPRILYSIN"/>
    <property type="match status" value="1"/>
</dbReference>
<dbReference type="Gene3D" id="1.10.1380.10">
    <property type="entry name" value="Neutral endopeptidase , domain2"/>
    <property type="match status" value="1"/>
</dbReference>
<comment type="cofactor">
    <cofactor evidence="1">
        <name>Zn(2+)</name>
        <dbReference type="ChEBI" id="CHEBI:29105"/>
    </cofactor>
</comment>
<keyword evidence="5" id="KW-0378">Hydrolase</keyword>
<feature type="domain" description="Peptidase M13 C-terminal" evidence="9">
    <location>
        <begin position="482"/>
        <end position="681"/>
    </location>
</feature>
<dbReference type="Pfam" id="PF05649">
    <property type="entry name" value="Peptidase_M13_N"/>
    <property type="match status" value="1"/>
</dbReference>
<name>A0A364REH4_9BACT</name>
<reference evidence="11 12" key="2">
    <citation type="submission" date="2018-07" db="EMBL/GenBank/DDBJ databases">
        <title>Pontibacter sp. 2b14 genomic sequence and assembly.</title>
        <authorList>
            <person name="Du Z.-J."/>
        </authorList>
    </citation>
    <scope>NUCLEOTIDE SEQUENCE [LARGE SCALE GENOMIC DNA]</scope>
    <source>
        <strain evidence="11 12">2b14</strain>
    </source>
</reference>
<dbReference type="AlphaFoldDB" id="A0A364REH4"/>
<dbReference type="InterPro" id="IPR024079">
    <property type="entry name" value="MetalloPept_cat_dom_sf"/>
</dbReference>
<dbReference type="GO" id="GO:0004222">
    <property type="term" value="F:metalloendopeptidase activity"/>
    <property type="evidence" value="ECO:0007669"/>
    <property type="project" value="InterPro"/>
</dbReference>
<dbReference type="GO" id="GO:0005886">
    <property type="term" value="C:plasma membrane"/>
    <property type="evidence" value="ECO:0007669"/>
    <property type="project" value="TreeGrafter"/>
</dbReference>
<comment type="caution">
    <text evidence="11">The sequence shown here is derived from an EMBL/GenBank/DDBJ whole genome shotgun (WGS) entry which is preliminary data.</text>
</comment>
<evidence type="ECO:0000256" key="5">
    <source>
        <dbReference type="ARBA" id="ARBA00022801"/>
    </source>
</evidence>
<evidence type="ECO:0000256" key="1">
    <source>
        <dbReference type="ARBA" id="ARBA00001947"/>
    </source>
</evidence>
<accession>A0A364REH4</accession>
<feature type="signal peptide" evidence="8">
    <location>
        <begin position="1"/>
        <end position="30"/>
    </location>
</feature>
<keyword evidence="12" id="KW-1185">Reference proteome</keyword>
<keyword evidence="4" id="KW-0479">Metal-binding</keyword>
<dbReference type="PANTHER" id="PTHR11733">
    <property type="entry name" value="ZINC METALLOPROTEASE FAMILY M13 NEPRILYSIN-RELATED"/>
    <property type="match status" value="1"/>
</dbReference>
<evidence type="ECO:0000313" key="12">
    <source>
        <dbReference type="Proteomes" id="UP000251692"/>
    </source>
</evidence>
<feature type="chain" id="PRO_5016695344" evidence="8">
    <location>
        <begin position="31"/>
        <end position="686"/>
    </location>
</feature>
<dbReference type="Proteomes" id="UP000251692">
    <property type="component" value="Unassembled WGS sequence"/>
</dbReference>
<evidence type="ECO:0000313" key="11">
    <source>
        <dbReference type="EMBL" id="RAU82740.1"/>
    </source>
</evidence>
<organism evidence="11 12">
    <name type="scientific">Pontibacter arcticus</name>
    <dbReference type="NCBI Taxonomy" id="2080288"/>
    <lineage>
        <taxon>Bacteria</taxon>
        <taxon>Pseudomonadati</taxon>
        <taxon>Bacteroidota</taxon>
        <taxon>Cytophagia</taxon>
        <taxon>Cytophagales</taxon>
        <taxon>Hymenobacteraceae</taxon>
        <taxon>Pontibacter</taxon>
    </lineage>
</organism>
<keyword evidence="7" id="KW-0482">Metalloprotease</keyword>
<dbReference type="GO" id="GO:0016485">
    <property type="term" value="P:protein processing"/>
    <property type="evidence" value="ECO:0007669"/>
    <property type="project" value="TreeGrafter"/>
</dbReference>
<evidence type="ECO:0000256" key="4">
    <source>
        <dbReference type="ARBA" id="ARBA00022723"/>
    </source>
</evidence>
<proteinExistence type="inferred from homology"/>
<evidence type="ECO:0000259" key="9">
    <source>
        <dbReference type="Pfam" id="PF01431"/>
    </source>
</evidence>
<dbReference type="OrthoDB" id="9775677at2"/>
<evidence type="ECO:0000256" key="2">
    <source>
        <dbReference type="ARBA" id="ARBA00007357"/>
    </source>
</evidence>
<sequence length="686" mass="76687">MSIKNTSFWKNNLKLALFGAAALYSADTFAQAPANGKFIDKANMDLSVKPGDDFYTYASGNWIKNNPVPAKETRWGSFNQLREFNIQAVKDILNEASKNTKAPAGSVEKRVGDFYAAAMDSAAIEKAGYTPIKADLKRVGSVKNLDGVLTEAALLRTSGAGSPFFGFYVGQDRKNVEVMIPQLSQGGTTLPDRDYYLKNDARSTKIQDAYKTYITTLFTLTGVPKDKAAKNAETIFNFEKKLAEAQMSRVEMRDPYKTYNKFAVADFTKTTPNMDWKKLMANMKVTGQDTVLVNSPAFFTTLNGLLKSTPITDLQTYLQWNVLKSSAPYLSSAFVNANFAYNQALTGQKVQTPRWQRMSSLTDGTVGELLGQLYVAKHFKPEAKARMNELISNLVKAYEIRIKGLDWMSDATKQKALAKLYAFRPKVGYPDNWKNYDGLAISRKSFFQNVRNAGVWGYNDMVSQLGKPVDRTKWGMTAPTVNAYYSPVMNEIVFPAGILQFPFFDAKADDAVNYGGIGAVIGHEISHGFDDSGSQYDKDGTLRNWWTPEDLARFKEKAKTLEEQYNAYTVLDTIHVNGKLTLGENIGDLGGLNAAYEAFKMTKQGQSNEKIDGFTPDQRFFLAWAQVWRTNILPESAAQQIVTDPHSPGQFRTIGAPVNMDAWYKAFDVKPGDKLYKKPEDRNKIW</sequence>
<protein>
    <submittedName>
        <fullName evidence="11">M13 family peptidase</fullName>
    </submittedName>
</protein>
<evidence type="ECO:0000259" key="10">
    <source>
        <dbReference type="Pfam" id="PF05649"/>
    </source>
</evidence>
<evidence type="ECO:0000256" key="7">
    <source>
        <dbReference type="ARBA" id="ARBA00023049"/>
    </source>
</evidence>
<dbReference type="CDD" id="cd08662">
    <property type="entry name" value="M13"/>
    <property type="match status" value="1"/>
</dbReference>
<dbReference type="PRINTS" id="PR00786">
    <property type="entry name" value="NEPRILYSIN"/>
</dbReference>
<dbReference type="Pfam" id="PF01431">
    <property type="entry name" value="Peptidase_M13"/>
    <property type="match status" value="1"/>
</dbReference>
<dbReference type="InterPro" id="IPR000718">
    <property type="entry name" value="Peptidase_M13"/>
</dbReference>
<evidence type="ECO:0000256" key="8">
    <source>
        <dbReference type="SAM" id="SignalP"/>
    </source>
</evidence>
<dbReference type="InterPro" id="IPR042089">
    <property type="entry name" value="Peptidase_M13_dom_2"/>
</dbReference>
<dbReference type="InterPro" id="IPR008753">
    <property type="entry name" value="Peptidase_M13_N"/>
</dbReference>
<keyword evidence="8" id="KW-0732">Signal</keyword>
<dbReference type="SUPFAM" id="SSF55486">
    <property type="entry name" value="Metalloproteases ('zincins'), catalytic domain"/>
    <property type="match status" value="1"/>
</dbReference>
<dbReference type="InterPro" id="IPR018497">
    <property type="entry name" value="Peptidase_M13_C"/>
</dbReference>
<dbReference type="Gene3D" id="3.40.390.10">
    <property type="entry name" value="Collagenase (Catalytic Domain)"/>
    <property type="match status" value="1"/>
</dbReference>
<dbReference type="PANTHER" id="PTHR11733:SF167">
    <property type="entry name" value="FI17812P1-RELATED"/>
    <property type="match status" value="1"/>
</dbReference>